<reference evidence="2 3" key="1">
    <citation type="submission" date="2019-06" db="EMBL/GenBank/DDBJ databases">
        <title>Sequencing the genomes of 1000 actinobacteria strains.</title>
        <authorList>
            <person name="Klenk H.-P."/>
        </authorList>
    </citation>
    <scope>NUCLEOTIDE SEQUENCE [LARGE SCALE GENOMIC DNA]</scope>
    <source>
        <strain evidence="2 3">DSM 18607</strain>
    </source>
</reference>
<evidence type="ECO:0000259" key="1">
    <source>
        <dbReference type="Pfam" id="PF03435"/>
    </source>
</evidence>
<keyword evidence="3" id="KW-1185">Reference proteome</keyword>
<evidence type="ECO:0000313" key="3">
    <source>
        <dbReference type="Proteomes" id="UP000317893"/>
    </source>
</evidence>
<dbReference type="EMBL" id="VFMN01000001">
    <property type="protein sequence ID" value="TQJ10671.1"/>
    <property type="molecule type" value="Genomic_DNA"/>
</dbReference>
<protein>
    <submittedName>
        <fullName evidence="2">Short subunit dehydrogenase-like uncharacterized protein</fullName>
    </submittedName>
</protein>
<organism evidence="2 3">
    <name type="scientific">Lapillicoccus jejuensis</name>
    <dbReference type="NCBI Taxonomy" id="402171"/>
    <lineage>
        <taxon>Bacteria</taxon>
        <taxon>Bacillati</taxon>
        <taxon>Actinomycetota</taxon>
        <taxon>Actinomycetes</taxon>
        <taxon>Micrococcales</taxon>
        <taxon>Intrasporangiaceae</taxon>
        <taxon>Lapillicoccus</taxon>
    </lineage>
</organism>
<dbReference type="Gene3D" id="3.40.50.720">
    <property type="entry name" value="NAD(P)-binding Rossmann-like Domain"/>
    <property type="match status" value="1"/>
</dbReference>
<evidence type="ECO:0000313" key="2">
    <source>
        <dbReference type="EMBL" id="TQJ10671.1"/>
    </source>
</evidence>
<dbReference type="RefSeq" id="WP_141849860.1">
    <property type="nucleotide sequence ID" value="NZ_BAAAPR010000012.1"/>
</dbReference>
<dbReference type="AlphaFoldDB" id="A0A542E5R2"/>
<dbReference type="PANTHER" id="PTHR12286:SF5">
    <property type="entry name" value="SACCHAROPINE DEHYDROGENASE-LIKE OXIDOREDUCTASE"/>
    <property type="match status" value="1"/>
</dbReference>
<dbReference type="OrthoDB" id="4369409at2"/>
<comment type="caution">
    <text evidence="2">The sequence shown here is derived from an EMBL/GenBank/DDBJ whole genome shotgun (WGS) entry which is preliminary data.</text>
</comment>
<dbReference type="InterPro" id="IPR051276">
    <property type="entry name" value="Saccharopine_DH-like_oxidrdct"/>
</dbReference>
<dbReference type="InterPro" id="IPR005097">
    <property type="entry name" value="Sacchrp_dh_NADP-bd"/>
</dbReference>
<dbReference type="Proteomes" id="UP000317893">
    <property type="component" value="Unassembled WGS sequence"/>
</dbReference>
<feature type="domain" description="Saccharopine dehydrogenase NADP binding" evidence="1">
    <location>
        <begin position="11"/>
        <end position="136"/>
    </location>
</feature>
<proteinExistence type="predicted"/>
<dbReference type="GO" id="GO:0009247">
    <property type="term" value="P:glycolipid biosynthetic process"/>
    <property type="evidence" value="ECO:0007669"/>
    <property type="project" value="TreeGrafter"/>
</dbReference>
<dbReference type="PANTHER" id="PTHR12286">
    <property type="entry name" value="SACCHAROPINE DEHYDROGENASE-LIKE OXIDOREDUCTASE"/>
    <property type="match status" value="1"/>
</dbReference>
<dbReference type="GO" id="GO:0005886">
    <property type="term" value="C:plasma membrane"/>
    <property type="evidence" value="ECO:0007669"/>
    <property type="project" value="TreeGrafter"/>
</dbReference>
<dbReference type="SUPFAM" id="SSF51735">
    <property type="entry name" value="NAD(P)-binding Rossmann-fold domains"/>
    <property type="match status" value="1"/>
</dbReference>
<dbReference type="Pfam" id="PF03435">
    <property type="entry name" value="Sacchrp_dh_NADP"/>
    <property type="match status" value="1"/>
</dbReference>
<gene>
    <name evidence="2" type="ORF">FB458_3800</name>
</gene>
<name>A0A542E5R2_9MICO</name>
<dbReference type="InterPro" id="IPR036291">
    <property type="entry name" value="NAD(P)-bd_dom_sf"/>
</dbReference>
<sequence length="413" mass="43879">MAEGHPREHDVVVYGATGFVGRLLAADLAEHAPDGLKVALAGRSRERLEAVRAGLPERARSWPLVVADAGREDQVGALALSTRVVVTTVGPYARYGTPLATACALAGTHYADLTGEVLYVRDLVDTCHEAAVASGARIVTSCGFDSVPSDLAVWMLHRRARIDGAGGLRDTTLLVTRLRGGFSGGTIDSMRAQLEAVAEDRERRRVVLDPFALSPDRSAEPRGEAAKAHRDLMTPYRDDRTGQWTAPFVMAPYNTRIVRRSDALLGHAYGEHFRYREAMAFGTGTKARLTAYGVTAGLGATMAAMGHGASRSLVDRLLPDPGEGPDERARAAGRFRVEARTTTDTGRRYTAVVAAKGDPGYAATSVMLAESTLALALDPPASGGGVLTPAVALGATLVERLRTRGFTMTVDTD</sequence>
<accession>A0A542E5R2</accession>